<comment type="caution">
    <text evidence="1">The sequence shown here is derived from an EMBL/GenBank/DDBJ whole genome shotgun (WGS) entry which is preliminary data.</text>
</comment>
<gene>
    <name evidence="1" type="ORF">GEV02_16425</name>
</gene>
<keyword evidence="2" id="KW-1185">Reference proteome</keyword>
<dbReference type="Proteomes" id="UP000440498">
    <property type="component" value="Unassembled WGS sequence"/>
</dbReference>
<dbReference type="EMBL" id="WHUG01000006">
    <property type="protein sequence ID" value="MQA39738.1"/>
    <property type="molecule type" value="Genomic_DNA"/>
</dbReference>
<name>A0A6A7N4F3_9BURK</name>
<sequence>MDKDQKLVEDISALLREAGYTGLNVHNDHNGTLLNATRDKGGVVLRLSPDMQKVGRRTEGGAAEARTTRADVHEVPAMEGAAEQIRANPELAKAMNIPAEHLKYIM</sequence>
<dbReference type="RefSeq" id="WP_152839013.1">
    <property type="nucleotide sequence ID" value="NZ_WHUG01000006.1"/>
</dbReference>
<accession>A0A6A7N4F3</accession>
<proteinExistence type="predicted"/>
<evidence type="ECO:0000313" key="1">
    <source>
        <dbReference type="EMBL" id="MQA39738.1"/>
    </source>
</evidence>
<reference evidence="1 2" key="1">
    <citation type="submission" date="2019-10" db="EMBL/GenBank/DDBJ databases">
        <title>Two novel species isolated from a subtropical stream in China.</title>
        <authorList>
            <person name="Lu H."/>
        </authorList>
    </citation>
    <scope>NUCLEOTIDE SEQUENCE [LARGE SCALE GENOMIC DNA]</scope>
    <source>
        <strain evidence="1 2">FT29W</strain>
    </source>
</reference>
<dbReference type="AlphaFoldDB" id="A0A6A7N4F3"/>
<evidence type="ECO:0000313" key="2">
    <source>
        <dbReference type="Proteomes" id="UP000440498"/>
    </source>
</evidence>
<organism evidence="1 2">
    <name type="scientific">Rugamonas aquatica</name>
    <dbReference type="NCBI Taxonomy" id="2743357"/>
    <lineage>
        <taxon>Bacteria</taxon>
        <taxon>Pseudomonadati</taxon>
        <taxon>Pseudomonadota</taxon>
        <taxon>Betaproteobacteria</taxon>
        <taxon>Burkholderiales</taxon>
        <taxon>Oxalobacteraceae</taxon>
        <taxon>Telluria group</taxon>
        <taxon>Rugamonas</taxon>
    </lineage>
</organism>
<protein>
    <submittedName>
        <fullName evidence="1">Uncharacterized protein</fullName>
    </submittedName>
</protein>